<name>A0A4Z2EAI3_9TELE</name>
<dbReference type="Proteomes" id="UP000314294">
    <property type="component" value="Unassembled WGS sequence"/>
</dbReference>
<evidence type="ECO:0000313" key="3">
    <source>
        <dbReference type="Proteomes" id="UP000314294"/>
    </source>
</evidence>
<dbReference type="AlphaFoldDB" id="A0A4Z2EAI3"/>
<evidence type="ECO:0000313" key="2">
    <source>
        <dbReference type="EMBL" id="TNN25765.1"/>
    </source>
</evidence>
<accession>A0A4Z2EAI3</accession>
<proteinExistence type="predicted"/>
<reference evidence="2 3" key="1">
    <citation type="submission" date="2019-03" db="EMBL/GenBank/DDBJ databases">
        <title>First draft genome of Liparis tanakae, snailfish: a comprehensive survey of snailfish specific genes.</title>
        <authorList>
            <person name="Kim W."/>
            <person name="Song I."/>
            <person name="Jeong J.-H."/>
            <person name="Kim D."/>
            <person name="Kim S."/>
            <person name="Ryu S."/>
            <person name="Song J.Y."/>
            <person name="Lee S.K."/>
        </authorList>
    </citation>
    <scope>NUCLEOTIDE SEQUENCE [LARGE SCALE GENOMIC DNA]</scope>
    <source>
        <tissue evidence="2">Muscle</tissue>
    </source>
</reference>
<gene>
    <name evidence="2" type="ORF">EYF80_064104</name>
</gene>
<protein>
    <submittedName>
        <fullName evidence="2">Uncharacterized protein</fullName>
    </submittedName>
</protein>
<sequence length="105" mass="11446">MTLLSIKKGKFHCDDPCDTSGPDNISMCGGGREDWSWTLKPNWWRLLVVLPLKAFSDPSPMPIPLRGPEDCSRQEGEELSIAVSFMDASPPGDQRGGEPDDALSG</sequence>
<organism evidence="2 3">
    <name type="scientific">Liparis tanakae</name>
    <name type="common">Tanaka's snailfish</name>
    <dbReference type="NCBI Taxonomy" id="230148"/>
    <lineage>
        <taxon>Eukaryota</taxon>
        <taxon>Metazoa</taxon>
        <taxon>Chordata</taxon>
        <taxon>Craniata</taxon>
        <taxon>Vertebrata</taxon>
        <taxon>Euteleostomi</taxon>
        <taxon>Actinopterygii</taxon>
        <taxon>Neopterygii</taxon>
        <taxon>Teleostei</taxon>
        <taxon>Neoteleostei</taxon>
        <taxon>Acanthomorphata</taxon>
        <taxon>Eupercaria</taxon>
        <taxon>Perciformes</taxon>
        <taxon>Cottioidei</taxon>
        <taxon>Cottales</taxon>
        <taxon>Liparidae</taxon>
        <taxon>Liparis</taxon>
    </lineage>
</organism>
<keyword evidence="3" id="KW-1185">Reference proteome</keyword>
<evidence type="ECO:0000256" key="1">
    <source>
        <dbReference type="SAM" id="MobiDB-lite"/>
    </source>
</evidence>
<comment type="caution">
    <text evidence="2">The sequence shown here is derived from an EMBL/GenBank/DDBJ whole genome shotgun (WGS) entry which is preliminary data.</text>
</comment>
<dbReference type="EMBL" id="SRLO01011730">
    <property type="protein sequence ID" value="TNN25765.1"/>
    <property type="molecule type" value="Genomic_DNA"/>
</dbReference>
<feature type="region of interest" description="Disordered" evidence="1">
    <location>
        <begin position="84"/>
        <end position="105"/>
    </location>
</feature>